<organism evidence="2">
    <name type="scientific">freshwater metagenome</name>
    <dbReference type="NCBI Taxonomy" id="449393"/>
    <lineage>
        <taxon>unclassified sequences</taxon>
        <taxon>metagenomes</taxon>
        <taxon>ecological metagenomes</taxon>
    </lineage>
</organism>
<dbReference type="Pfam" id="PF04230">
    <property type="entry name" value="PS_pyruv_trans"/>
    <property type="match status" value="1"/>
</dbReference>
<dbReference type="InterPro" id="IPR007345">
    <property type="entry name" value="Polysacch_pyruvyl_Trfase"/>
</dbReference>
<dbReference type="EMBL" id="CAEZUZ010000071">
    <property type="protein sequence ID" value="CAB4615646.1"/>
    <property type="molecule type" value="Genomic_DNA"/>
</dbReference>
<reference evidence="2" key="1">
    <citation type="submission" date="2020-05" db="EMBL/GenBank/DDBJ databases">
        <authorList>
            <person name="Chiriac C."/>
            <person name="Salcher M."/>
            <person name="Ghai R."/>
            <person name="Kavagutti S V."/>
        </authorList>
    </citation>
    <scope>NUCLEOTIDE SEQUENCE</scope>
</reference>
<name>A0A6J6HRJ7_9ZZZZ</name>
<evidence type="ECO:0000259" key="1">
    <source>
        <dbReference type="Pfam" id="PF04230"/>
    </source>
</evidence>
<accession>A0A6J6HRJ7</accession>
<proteinExistence type="predicted"/>
<sequence length="412" mass="44536">MTKHRTQIAIIGAALSANKGAAAMVETVMARMPQHVGPCSFDILTTYPKDDSPRVPASADARVVGMEPLRLALIEFPIACLAFLCRLLHLPLFWVRTRVCRSFLNSDVVVDVAGISFVDGRGFPILVYNTLMTGVPLLLGVPTVKAAQALGPFKNSTTNFAARLVLPRVAAICARGARTREHLDSLGLTNVFDVSDLAFSLEETGELPEHIRKLMEPAGEEFVVVMPSSVVKGLFEKDHGSYAQAMAELVKQIRSHTTKGVVIVPHSYRSQHPEGRMNDGPICKEVAQLCAHDPMVVGIDADLTAGELRHIVSLGSVLVTSRFHAMISGLSTCTPTVVIGWSHKYKEVLDDFGLAELGHDSSALLHPGRLAAVVSDVLQRSNEISFQIRNGLPAVQERSARNFSIIAGAIKP</sequence>
<gene>
    <name evidence="2" type="ORF">UFOPK1889_00552</name>
</gene>
<feature type="domain" description="Polysaccharide pyruvyl transferase" evidence="1">
    <location>
        <begin position="18"/>
        <end position="343"/>
    </location>
</feature>
<evidence type="ECO:0000313" key="2">
    <source>
        <dbReference type="EMBL" id="CAB4615646.1"/>
    </source>
</evidence>
<protein>
    <submittedName>
        <fullName evidence="2">Unannotated protein</fullName>
    </submittedName>
</protein>
<dbReference type="AlphaFoldDB" id="A0A6J6HRJ7"/>
<dbReference type="PANTHER" id="PTHR36836:SF1">
    <property type="entry name" value="COLANIC ACID BIOSYNTHESIS PROTEIN WCAK"/>
    <property type="match status" value="1"/>
</dbReference>
<dbReference type="PANTHER" id="PTHR36836">
    <property type="entry name" value="COLANIC ACID BIOSYNTHESIS PROTEIN WCAK"/>
    <property type="match status" value="1"/>
</dbReference>